<dbReference type="Proteomes" id="UP001499882">
    <property type="component" value="Unassembled WGS sequence"/>
</dbReference>
<dbReference type="SUPFAM" id="SSF52540">
    <property type="entry name" value="P-loop containing nucleoside triphosphate hydrolases"/>
    <property type="match status" value="1"/>
</dbReference>
<comment type="caution">
    <text evidence="5">The sequence shown here is derived from an EMBL/GenBank/DDBJ whole genome shotgun (WGS) entry which is preliminary data.</text>
</comment>
<dbReference type="PANTHER" id="PTHR24220">
    <property type="entry name" value="IMPORT ATP-BINDING PROTEIN"/>
    <property type="match status" value="1"/>
</dbReference>
<gene>
    <name evidence="5" type="ORF">GCM10023350_12650</name>
</gene>
<evidence type="ECO:0000256" key="2">
    <source>
        <dbReference type="ARBA" id="ARBA00022741"/>
    </source>
</evidence>
<reference evidence="6" key="1">
    <citation type="journal article" date="2019" name="Int. J. Syst. Evol. Microbiol.">
        <title>The Global Catalogue of Microorganisms (GCM) 10K type strain sequencing project: providing services to taxonomists for standard genome sequencing and annotation.</title>
        <authorList>
            <consortium name="The Broad Institute Genomics Platform"/>
            <consortium name="The Broad Institute Genome Sequencing Center for Infectious Disease"/>
            <person name="Wu L."/>
            <person name="Ma J."/>
        </authorList>
    </citation>
    <scope>NUCLEOTIDE SEQUENCE [LARGE SCALE GENOMIC DNA]</scope>
    <source>
        <strain evidence="6">JCM 18532</strain>
    </source>
</reference>
<protein>
    <submittedName>
        <fullName evidence="5">ABC transporter ATP-binding protein</fullName>
    </submittedName>
</protein>
<dbReference type="PROSITE" id="PS00211">
    <property type="entry name" value="ABC_TRANSPORTER_1"/>
    <property type="match status" value="1"/>
</dbReference>
<proteinExistence type="inferred from homology"/>
<dbReference type="InterPro" id="IPR017871">
    <property type="entry name" value="ABC_transporter-like_CS"/>
</dbReference>
<comment type="similarity">
    <text evidence="1">Belongs to the ABC transporter superfamily.</text>
</comment>
<dbReference type="Pfam" id="PF00005">
    <property type="entry name" value="ABC_tran"/>
    <property type="match status" value="1"/>
</dbReference>
<evidence type="ECO:0000313" key="5">
    <source>
        <dbReference type="EMBL" id="GAA4730809.1"/>
    </source>
</evidence>
<keyword evidence="6" id="KW-1185">Reference proteome</keyword>
<dbReference type="SMART" id="SM00382">
    <property type="entry name" value="AAA"/>
    <property type="match status" value="1"/>
</dbReference>
<evidence type="ECO:0000256" key="1">
    <source>
        <dbReference type="ARBA" id="ARBA00005417"/>
    </source>
</evidence>
<dbReference type="Gene3D" id="3.40.50.300">
    <property type="entry name" value="P-loop containing nucleotide triphosphate hydrolases"/>
    <property type="match status" value="1"/>
</dbReference>
<keyword evidence="2" id="KW-0547">Nucleotide-binding</keyword>
<organism evidence="5 6">
    <name type="scientific">Nocardioides endophyticus</name>
    <dbReference type="NCBI Taxonomy" id="1353775"/>
    <lineage>
        <taxon>Bacteria</taxon>
        <taxon>Bacillati</taxon>
        <taxon>Actinomycetota</taxon>
        <taxon>Actinomycetes</taxon>
        <taxon>Propionibacteriales</taxon>
        <taxon>Nocardioidaceae</taxon>
        <taxon>Nocardioides</taxon>
    </lineage>
</organism>
<dbReference type="PROSITE" id="PS50893">
    <property type="entry name" value="ABC_TRANSPORTER_2"/>
    <property type="match status" value="1"/>
</dbReference>
<dbReference type="InterPro" id="IPR027417">
    <property type="entry name" value="P-loop_NTPase"/>
</dbReference>
<evidence type="ECO:0000259" key="4">
    <source>
        <dbReference type="PROSITE" id="PS50893"/>
    </source>
</evidence>
<dbReference type="InterPro" id="IPR015854">
    <property type="entry name" value="ABC_transpr_LolD-like"/>
</dbReference>
<sequence>MPEAESVTDPAASCEDLVKVFRSATGETHALRGIGLEVHPGALTVVAGPSGSGKSSLLTMLGARDRPSAGTLTVLGGDIGAASTRDLRQLRRRRIGFVPQRSALGVFPHLRAVDQLRQVAGWRGARTDDPADALAAVGLGHRADHLPLALSGGEQQRLAVALALAGSPALIVADEPTAELDHANADVVVDALLAAAAAGAAVVISSHDERIMHRADRLLRLRHGVLSSETTRRDTTGVIDATGRLQLPPAVLDLFPSRRVVVEIGADGVRLRAPEEES</sequence>
<accession>A0ABP8YJB9</accession>
<dbReference type="PANTHER" id="PTHR24220:SF689">
    <property type="entry name" value="LIPOPROTEIN-RELEASING SYSTEM ATP-BINDING PROTEIN LOLD"/>
    <property type="match status" value="1"/>
</dbReference>
<keyword evidence="3 5" id="KW-0067">ATP-binding</keyword>
<dbReference type="InterPro" id="IPR003439">
    <property type="entry name" value="ABC_transporter-like_ATP-bd"/>
</dbReference>
<evidence type="ECO:0000313" key="6">
    <source>
        <dbReference type="Proteomes" id="UP001499882"/>
    </source>
</evidence>
<dbReference type="GO" id="GO:0005524">
    <property type="term" value="F:ATP binding"/>
    <property type="evidence" value="ECO:0007669"/>
    <property type="project" value="UniProtKB-KW"/>
</dbReference>
<dbReference type="InterPro" id="IPR003593">
    <property type="entry name" value="AAA+_ATPase"/>
</dbReference>
<dbReference type="EMBL" id="BAABKN010000009">
    <property type="protein sequence ID" value="GAA4730809.1"/>
    <property type="molecule type" value="Genomic_DNA"/>
</dbReference>
<evidence type="ECO:0000256" key="3">
    <source>
        <dbReference type="ARBA" id="ARBA00022840"/>
    </source>
</evidence>
<feature type="domain" description="ABC transporter" evidence="4">
    <location>
        <begin position="12"/>
        <end position="248"/>
    </location>
</feature>
<name>A0ABP8YJB9_9ACTN</name>